<feature type="compositionally biased region" description="Basic and acidic residues" evidence="2">
    <location>
        <begin position="227"/>
        <end position="236"/>
    </location>
</feature>
<accession>A0A8D8QJN8</accession>
<organism evidence="3">
    <name type="scientific">Cacopsylla melanoneura</name>
    <dbReference type="NCBI Taxonomy" id="428564"/>
    <lineage>
        <taxon>Eukaryota</taxon>
        <taxon>Metazoa</taxon>
        <taxon>Ecdysozoa</taxon>
        <taxon>Arthropoda</taxon>
        <taxon>Hexapoda</taxon>
        <taxon>Insecta</taxon>
        <taxon>Pterygota</taxon>
        <taxon>Neoptera</taxon>
        <taxon>Paraneoptera</taxon>
        <taxon>Hemiptera</taxon>
        <taxon>Sternorrhyncha</taxon>
        <taxon>Psylloidea</taxon>
        <taxon>Psyllidae</taxon>
        <taxon>Psyllinae</taxon>
        <taxon>Cacopsylla</taxon>
    </lineage>
</organism>
<feature type="compositionally biased region" description="Basic and acidic residues" evidence="2">
    <location>
        <begin position="78"/>
        <end position="96"/>
    </location>
</feature>
<feature type="region of interest" description="Disordered" evidence="2">
    <location>
        <begin position="478"/>
        <end position="502"/>
    </location>
</feature>
<reference evidence="3" key="1">
    <citation type="submission" date="2021-05" db="EMBL/GenBank/DDBJ databases">
        <authorList>
            <person name="Alioto T."/>
            <person name="Alioto T."/>
            <person name="Gomez Garrido J."/>
        </authorList>
    </citation>
    <scope>NUCLEOTIDE SEQUENCE</scope>
</reference>
<feature type="region of interest" description="Disordered" evidence="2">
    <location>
        <begin position="1"/>
        <end position="268"/>
    </location>
</feature>
<dbReference type="AlphaFoldDB" id="A0A8D8QJN8"/>
<keyword evidence="1" id="KW-0175">Coiled coil</keyword>
<feature type="compositionally biased region" description="Basic residues" evidence="2">
    <location>
        <begin position="97"/>
        <end position="106"/>
    </location>
</feature>
<feature type="compositionally biased region" description="Basic and acidic residues" evidence="2">
    <location>
        <begin position="152"/>
        <end position="165"/>
    </location>
</feature>
<protein>
    <submittedName>
        <fullName evidence="3">Uncharacterized protein</fullName>
    </submittedName>
</protein>
<evidence type="ECO:0000313" key="3">
    <source>
        <dbReference type="EMBL" id="CAG6632767.1"/>
    </source>
</evidence>
<evidence type="ECO:0000256" key="1">
    <source>
        <dbReference type="SAM" id="Coils"/>
    </source>
</evidence>
<evidence type="ECO:0000256" key="2">
    <source>
        <dbReference type="SAM" id="MobiDB-lite"/>
    </source>
</evidence>
<feature type="compositionally biased region" description="Basic and acidic residues" evidence="2">
    <location>
        <begin position="175"/>
        <end position="187"/>
    </location>
</feature>
<proteinExistence type="predicted"/>
<name>A0A8D8QJN8_9HEMI</name>
<feature type="compositionally biased region" description="Polar residues" evidence="2">
    <location>
        <begin position="117"/>
        <end position="127"/>
    </location>
</feature>
<sequence>MAENAPSASAQATSSGNPNENCQNSKNNRGSGNKHRGNQRSYSQNRSRTNLNDSSQDEGYYSRGGPSQHNNPRGGKQGPRDDQRMSRQDQENELKNSRGHNNRRGGRLAYSSDRTRQGNSTDRNVATHSRDRSLQPVPSSSFSGAQGVFDLIKNDPSHVNKDTANKTHGGSNKNLSREGNGEHERRLNKNQRFNSSENIHKKRDSESFKRNPNQKFDGNRGHGHNQPGDRPRHMRNENGQPFQGPQRQPPNKRGPNNSGGNKPPYKVNKFNNEHYLRENQILNTIQTESHPELFSYEELARELKEQEPPAPAVKDVKNTINRAVEKRKKAGKLINSVKKSDDSQGNIPNEFKRRRKPGRLTLLNRIRKGLPVDSDDDEQDYVQVENKRKKGNEKKKKVLELLMNRRALLNEVPNDADSSDDNAISIDKNNTVKDQSMEAREMSIVQSPINIANFNNMETSDMVMKEFPVCEIQTNTNKQQSKVVSMSDSSDDSDETGEFDKRNQRKFDAFKLSNNLASHLAKHKLGQTNSAGTTIPTQKDKAISNECKTDDATSGVKDLKLSHLKEIIEARRKNENNSAREENELKEIIEASVWQDRCFELLR</sequence>
<dbReference type="EMBL" id="HBUF01080610">
    <property type="protein sequence ID" value="CAG6632779.1"/>
    <property type="molecule type" value="Transcribed_RNA"/>
</dbReference>
<feature type="region of interest" description="Disordered" evidence="2">
    <location>
        <begin position="336"/>
        <end position="358"/>
    </location>
</feature>
<feature type="compositionally biased region" description="Polar residues" evidence="2">
    <location>
        <begin position="39"/>
        <end position="54"/>
    </location>
</feature>
<feature type="compositionally biased region" description="Polar residues" evidence="2">
    <location>
        <begin position="1"/>
        <end position="31"/>
    </location>
</feature>
<feature type="coiled-coil region" evidence="1">
    <location>
        <begin position="564"/>
        <end position="591"/>
    </location>
</feature>
<dbReference type="EMBL" id="HBUF01080607">
    <property type="protein sequence ID" value="CAG6632767.1"/>
    <property type="molecule type" value="Transcribed_RNA"/>
</dbReference>